<reference evidence="3 4" key="1">
    <citation type="journal article" date="2023" name="Plants (Basel)">
        <title>Bridging the Gap: Combining Genomics and Transcriptomics Approaches to Understand Stylosanthes scabra, an Orphan Legume from the Brazilian Caatinga.</title>
        <authorList>
            <person name="Ferreira-Neto J.R.C."/>
            <person name="da Silva M.D."/>
            <person name="Binneck E."/>
            <person name="de Melo N.F."/>
            <person name="da Silva R.H."/>
            <person name="de Melo A.L.T.M."/>
            <person name="Pandolfi V."/>
            <person name="Bustamante F.O."/>
            <person name="Brasileiro-Vidal A.C."/>
            <person name="Benko-Iseppon A.M."/>
        </authorList>
    </citation>
    <scope>NUCLEOTIDE SEQUENCE [LARGE SCALE GENOMIC DNA]</scope>
    <source>
        <tissue evidence="3">Leaves</tissue>
    </source>
</reference>
<evidence type="ECO:0000256" key="2">
    <source>
        <dbReference type="SAM" id="Phobius"/>
    </source>
</evidence>
<feature type="compositionally biased region" description="Low complexity" evidence="1">
    <location>
        <begin position="14"/>
        <end position="23"/>
    </location>
</feature>
<dbReference type="Proteomes" id="UP001341840">
    <property type="component" value="Unassembled WGS sequence"/>
</dbReference>
<keyword evidence="2" id="KW-0812">Transmembrane</keyword>
<feature type="region of interest" description="Disordered" evidence="1">
    <location>
        <begin position="1"/>
        <end position="23"/>
    </location>
</feature>
<evidence type="ECO:0000256" key="1">
    <source>
        <dbReference type="SAM" id="MobiDB-lite"/>
    </source>
</evidence>
<evidence type="ECO:0000313" key="4">
    <source>
        <dbReference type="Proteomes" id="UP001341840"/>
    </source>
</evidence>
<keyword evidence="2" id="KW-0472">Membrane</keyword>
<comment type="caution">
    <text evidence="3">The sequence shown here is derived from an EMBL/GenBank/DDBJ whole genome shotgun (WGS) entry which is preliminary data.</text>
</comment>
<protein>
    <submittedName>
        <fullName evidence="3">Uncharacterized protein</fullName>
    </submittedName>
</protein>
<keyword evidence="2" id="KW-1133">Transmembrane helix</keyword>
<accession>A0ABU6YQV1</accession>
<feature type="transmembrane region" description="Helical" evidence="2">
    <location>
        <begin position="115"/>
        <end position="134"/>
    </location>
</feature>
<name>A0ABU6YQV1_9FABA</name>
<feature type="transmembrane region" description="Helical" evidence="2">
    <location>
        <begin position="219"/>
        <end position="239"/>
    </location>
</feature>
<dbReference type="EMBL" id="JASCZI010242880">
    <property type="protein sequence ID" value="MED6212256.1"/>
    <property type="molecule type" value="Genomic_DNA"/>
</dbReference>
<sequence length="284" mass="31307">MEKNKKKREKQGIGAAAPPGGAAARSENVIFLAIGATAPPRPLHGAHVRLAPPRPPYVAPARAPARPARPRDGLGASAPSPWLLSGRVLQLARAHAFHMACPRGGPYTFKPCGTLLFPIFFSTLFISLTTPIHIHSPIPLDCVNIAHYSLTKHEDMLNFKCGVFDEEDSNTYLEPTLFTLSLLKTVKEWQHKIPLGSNKRHSPLTSLVMELMRSLQNSYNLLNLLPPGALMYFLVNLRVKGMEKSMRKAKKNIGSKDGLEGMEKACKSGDFTKEARVRSEEKKL</sequence>
<organism evidence="3 4">
    <name type="scientific">Stylosanthes scabra</name>
    <dbReference type="NCBI Taxonomy" id="79078"/>
    <lineage>
        <taxon>Eukaryota</taxon>
        <taxon>Viridiplantae</taxon>
        <taxon>Streptophyta</taxon>
        <taxon>Embryophyta</taxon>
        <taxon>Tracheophyta</taxon>
        <taxon>Spermatophyta</taxon>
        <taxon>Magnoliopsida</taxon>
        <taxon>eudicotyledons</taxon>
        <taxon>Gunneridae</taxon>
        <taxon>Pentapetalae</taxon>
        <taxon>rosids</taxon>
        <taxon>fabids</taxon>
        <taxon>Fabales</taxon>
        <taxon>Fabaceae</taxon>
        <taxon>Papilionoideae</taxon>
        <taxon>50 kb inversion clade</taxon>
        <taxon>dalbergioids sensu lato</taxon>
        <taxon>Dalbergieae</taxon>
        <taxon>Pterocarpus clade</taxon>
        <taxon>Stylosanthes</taxon>
    </lineage>
</organism>
<gene>
    <name evidence="3" type="ORF">PIB30_081555</name>
</gene>
<proteinExistence type="predicted"/>
<evidence type="ECO:0000313" key="3">
    <source>
        <dbReference type="EMBL" id="MED6212256.1"/>
    </source>
</evidence>
<keyword evidence="4" id="KW-1185">Reference proteome</keyword>